<dbReference type="Proteomes" id="UP000655037">
    <property type="component" value="Unassembled WGS sequence"/>
</dbReference>
<feature type="domain" description="SCP" evidence="1">
    <location>
        <begin position="59"/>
        <end position="167"/>
    </location>
</feature>
<evidence type="ECO:0000313" key="3">
    <source>
        <dbReference type="Proteomes" id="UP000655037"/>
    </source>
</evidence>
<dbReference type="Gene3D" id="3.40.33.10">
    <property type="entry name" value="CAP"/>
    <property type="match status" value="1"/>
</dbReference>
<dbReference type="PANTHER" id="PTHR31157:SF1">
    <property type="entry name" value="SCP DOMAIN-CONTAINING PROTEIN"/>
    <property type="match status" value="1"/>
</dbReference>
<dbReference type="SUPFAM" id="SSF55797">
    <property type="entry name" value="PR-1-like"/>
    <property type="match status" value="1"/>
</dbReference>
<dbReference type="InterPro" id="IPR014044">
    <property type="entry name" value="CAP_dom"/>
</dbReference>
<comment type="caution">
    <text evidence="2">The sequence shown here is derived from an EMBL/GenBank/DDBJ whole genome shotgun (WGS) entry which is preliminary data.</text>
</comment>
<protein>
    <submittedName>
        <fullName evidence="2">CAP domain-containing protein</fullName>
    </submittedName>
</protein>
<proteinExistence type="predicted"/>
<evidence type="ECO:0000313" key="2">
    <source>
        <dbReference type="EMBL" id="MBF2717236.1"/>
    </source>
</evidence>
<dbReference type="RefSeq" id="WP_156531604.1">
    <property type="nucleotide sequence ID" value="NZ_JACXXJ020000005.1"/>
</dbReference>
<dbReference type="PANTHER" id="PTHR31157">
    <property type="entry name" value="SCP DOMAIN-CONTAINING PROTEIN"/>
    <property type="match status" value="1"/>
</dbReference>
<sequence length="195" mass="20464">MPQAVSTQKAVSTPKAGRRELLALGGLGLGALLSGCATPSLKPSAPSDVEDETAAFLPMVNALRQKNGKSVLVNDPQAAKAAMFQANRMAQAEKMAHLIGMGDSFGARMRSGNVQLPAAENVAMLQQTADAAMQAWITSSHHLENMLGPYHGLGVAVARIPSRGNKPYWAMVLSGTPRPESEMGPPPTGIRLRIG</sequence>
<gene>
    <name evidence="2" type="ORF">IEI95_023775</name>
</gene>
<dbReference type="EMBL" id="JACXXJ020000005">
    <property type="protein sequence ID" value="MBF2717236.1"/>
    <property type="molecule type" value="Genomic_DNA"/>
</dbReference>
<dbReference type="InterPro" id="IPR035940">
    <property type="entry name" value="CAP_sf"/>
</dbReference>
<reference evidence="2" key="1">
    <citation type="submission" date="2020-11" db="EMBL/GenBank/DDBJ databases">
        <title>Agrobacterium vitis strain K377 genome.</title>
        <authorList>
            <person name="Xi H."/>
        </authorList>
    </citation>
    <scope>NUCLEOTIDE SEQUENCE</scope>
    <source>
        <strain evidence="2">K377</strain>
    </source>
</reference>
<accession>A0AAE2RIF6</accession>
<evidence type="ECO:0000259" key="1">
    <source>
        <dbReference type="Pfam" id="PF00188"/>
    </source>
</evidence>
<dbReference type="Pfam" id="PF00188">
    <property type="entry name" value="CAP"/>
    <property type="match status" value="1"/>
</dbReference>
<dbReference type="AlphaFoldDB" id="A0AAE2RIF6"/>
<organism evidence="2 3">
    <name type="scientific">Agrobacterium vitis</name>
    <name type="common">Rhizobium vitis</name>
    <dbReference type="NCBI Taxonomy" id="373"/>
    <lineage>
        <taxon>Bacteria</taxon>
        <taxon>Pseudomonadati</taxon>
        <taxon>Pseudomonadota</taxon>
        <taxon>Alphaproteobacteria</taxon>
        <taxon>Hyphomicrobiales</taxon>
        <taxon>Rhizobiaceae</taxon>
        <taxon>Rhizobium/Agrobacterium group</taxon>
        <taxon>Agrobacterium</taxon>
    </lineage>
</organism>
<dbReference type="CDD" id="cd05379">
    <property type="entry name" value="CAP_bacterial"/>
    <property type="match status" value="1"/>
</dbReference>
<name>A0AAE2RIF6_AGRVI</name>